<dbReference type="InterPro" id="IPR045058">
    <property type="entry name" value="GIMA/IAN/Toc"/>
</dbReference>
<dbReference type="Gene3D" id="3.40.50.300">
    <property type="entry name" value="P-loop containing nucleotide triphosphate hydrolases"/>
    <property type="match status" value="1"/>
</dbReference>
<keyword evidence="5" id="KW-0812">Transmembrane</keyword>
<dbReference type="PANTHER" id="PTHR10903">
    <property type="entry name" value="GTPASE, IMAP FAMILY MEMBER-RELATED"/>
    <property type="match status" value="1"/>
</dbReference>
<feature type="transmembrane region" description="Helical" evidence="5">
    <location>
        <begin position="341"/>
        <end position="366"/>
    </location>
</feature>
<reference evidence="8" key="1">
    <citation type="submission" date="2025-08" db="UniProtKB">
        <authorList>
            <consortium name="RefSeq"/>
        </authorList>
    </citation>
    <scope>IDENTIFICATION</scope>
</reference>
<keyword evidence="5" id="KW-1133">Transmembrane helix</keyword>
<keyword evidence="5" id="KW-0472">Membrane</keyword>
<dbReference type="Pfam" id="PF04548">
    <property type="entry name" value="AIG1"/>
    <property type="match status" value="1"/>
</dbReference>
<dbReference type="RefSeq" id="XP_005104629.1">
    <property type="nucleotide sequence ID" value="XM_005104572.3"/>
</dbReference>
<name>A0ABM0JYN0_APLCA</name>
<sequence>MHPCVNLLLMGGTGHGKSATGNSILGRRAFKTSSTASAVTFEIEAAKSENFNIIDGLRIGEPRPTKQEAVESAIKDMTISLSMTDGFHAMLFVYNFGRRFTRQDEDNVEFLKQLLGPDVFRKYGVCVVTGGDNFRSAMEEEETPDTTIQDWCVKHNNNFASLIKECGGRVVLFDNRSKDPSTVRDQVKELAEMVARLPDNVQPYTTALFAARRGEHNRMILKAKNPEIEEEIRRKCNQLRDSLEKANVDQADGPQALAELKKKANQLIDEIDVKDQGTGVIQPLKTIVQSFLLTIRNRETALLEKAEEKLRVEIIEKKKELKETEELAKYRREKKAKSGGLLGHFFFVARILFFPLYAAGNFLMCLKRKFF</sequence>
<keyword evidence="3" id="KW-0342">GTP-binding</keyword>
<keyword evidence="4" id="KW-0175">Coiled coil</keyword>
<keyword evidence="7" id="KW-1185">Reference proteome</keyword>
<keyword evidence="2" id="KW-0547">Nucleotide-binding</keyword>
<evidence type="ECO:0000256" key="5">
    <source>
        <dbReference type="SAM" id="Phobius"/>
    </source>
</evidence>
<evidence type="ECO:0000256" key="3">
    <source>
        <dbReference type="ARBA" id="ARBA00023134"/>
    </source>
</evidence>
<dbReference type="SUPFAM" id="SSF52540">
    <property type="entry name" value="P-loop containing nucleoside triphosphate hydrolases"/>
    <property type="match status" value="1"/>
</dbReference>
<evidence type="ECO:0000256" key="1">
    <source>
        <dbReference type="ARBA" id="ARBA00008535"/>
    </source>
</evidence>
<dbReference type="InterPro" id="IPR027417">
    <property type="entry name" value="P-loop_NTPase"/>
</dbReference>
<evidence type="ECO:0000256" key="4">
    <source>
        <dbReference type="SAM" id="Coils"/>
    </source>
</evidence>
<evidence type="ECO:0000256" key="2">
    <source>
        <dbReference type="ARBA" id="ARBA00022741"/>
    </source>
</evidence>
<dbReference type="Proteomes" id="UP000694888">
    <property type="component" value="Unplaced"/>
</dbReference>
<evidence type="ECO:0000259" key="6">
    <source>
        <dbReference type="PROSITE" id="PS51720"/>
    </source>
</evidence>
<protein>
    <submittedName>
        <fullName evidence="8">Immune-associated nucleotide-binding protein 1</fullName>
    </submittedName>
</protein>
<evidence type="ECO:0000313" key="8">
    <source>
        <dbReference type="RefSeq" id="XP_005104629.1"/>
    </source>
</evidence>
<evidence type="ECO:0000313" key="7">
    <source>
        <dbReference type="Proteomes" id="UP000694888"/>
    </source>
</evidence>
<comment type="similarity">
    <text evidence="1">Belongs to the TRAFAC class TrmE-Era-EngA-EngB-Septin-like GTPase superfamily. AIG1/Toc34/Toc159-like paraseptin GTPase family. IAN subfamily.</text>
</comment>
<gene>
    <name evidence="8" type="primary">LOC101854656</name>
</gene>
<dbReference type="PANTHER" id="PTHR10903:SF184">
    <property type="entry name" value="GTP-BINDING PROTEIN A"/>
    <property type="match status" value="1"/>
</dbReference>
<accession>A0ABM0JYN0</accession>
<dbReference type="InterPro" id="IPR006703">
    <property type="entry name" value="G_AIG1"/>
</dbReference>
<feature type="domain" description="AIG1-type G" evidence="6">
    <location>
        <begin position="2"/>
        <end position="213"/>
    </location>
</feature>
<feature type="coiled-coil region" evidence="4">
    <location>
        <begin position="229"/>
        <end position="277"/>
    </location>
</feature>
<dbReference type="PROSITE" id="PS51720">
    <property type="entry name" value="G_AIG1"/>
    <property type="match status" value="1"/>
</dbReference>
<organism evidence="7 8">
    <name type="scientific">Aplysia californica</name>
    <name type="common">California sea hare</name>
    <dbReference type="NCBI Taxonomy" id="6500"/>
    <lineage>
        <taxon>Eukaryota</taxon>
        <taxon>Metazoa</taxon>
        <taxon>Spiralia</taxon>
        <taxon>Lophotrochozoa</taxon>
        <taxon>Mollusca</taxon>
        <taxon>Gastropoda</taxon>
        <taxon>Heterobranchia</taxon>
        <taxon>Euthyneura</taxon>
        <taxon>Tectipleura</taxon>
        <taxon>Aplysiida</taxon>
        <taxon>Aplysioidea</taxon>
        <taxon>Aplysiidae</taxon>
        <taxon>Aplysia</taxon>
    </lineage>
</organism>
<dbReference type="GeneID" id="101854656"/>
<proteinExistence type="inferred from homology"/>